<feature type="region of interest" description="Disordered" evidence="5">
    <location>
        <begin position="331"/>
        <end position="373"/>
    </location>
</feature>
<proteinExistence type="predicted"/>
<evidence type="ECO:0000256" key="5">
    <source>
        <dbReference type="SAM" id="MobiDB-lite"/>
    </source>
</evidence>
<dbReference type="PANTHER" id="PTHR40761">
    <property type="entry name" value="CONSERVED INTEGRAL MEMBRANE ALANINE VALINE AND LEUCINE RICH PROTEIN-RELATED"/>
    <property type="match status" value="1"/>
</dbReference>
<keyword evidence="2 6" id="KW-0812">Transmembrane</keyword>
<evidence type="ECO:0000256" key="1">
    <source>
        <dbReference type="ARBA" id="ARBA00004141"/>
    </source>
</evidence>
<keyword evidence="4 6" id="KW-0472">Membrane</keyword>
<gene>
    <name evidence="7" type="ORF">GCM10009777_25650</name>
</gene>
<reference evidence="7 8" key="1">
    <citation type="journal article" date="2019" name="Int. J. Syst. Evol. Microbiol.">
        <title>The Global Catalogue of Microorganisms (GCM) 10K type strain sequencing project: providing services to taxonomists for standard genome sequencing and annotation.</title>
        <authorList>
            <consortium name="The Broad Institute Genomics Platform"/>
            <consortium name="The Broad Institute Genome Sequencing Center for Infectious Disease"/>
            <person name="Wu L."/>
            <person name="Ma J."/>
        </authorList>
    </citation>
    <scope>NUCLEOTIDE SEQUENCE [LARGE SCALE GENOMIC DNA]</scope>
    <source>
        <strain evidence="7 8">JCM 14902</strain>
    </source>
</reference>
<keyword evidence="8" id="KW-1185">Reference proteome</keyword>
<organism evidence="7 8">
    <name type="scientific">Microbacterium pumilum</name>
    <dbReference type="NCBI Taxonomy" id="344165"/>
    <lineage>
        <taxon>Bacteria</taxon>
        <taxon>Bacillati</taxon>
        <taxon>Actinomycetota</taxon>
        <taxon>Actinomycetes</taxon>
        <taxon>Micrococcales</taxon>
        <taxon>Microbacteriaceae</taxon>
        <taxon>Microbacterium</taxon>
    </lineage>
</organism>
<dbReference type="Proteomes" id="UP001500326">
    <property type="component" value="Unassembled WGS sequence"/>
</dbReference>
<dbReference type="InterPro" id="IPR037185">
    <property type="entry name" value="EmrE-like"/>
</dbReference>
<feature type="compositionally biased region" description="Basic and acidic residues" evidence="5">
    <location>
        <begin position="363"/>
        <end position="373"/>
    </location>
</feature>
<dbReference type="NCBIfam" id="NF038012">
    <property type="entry name" value="DMT_1"/>
    <property type="match status" value="1"/>
</dbReference>
<dbReference type="PANTHER" id="PTHR40761:SF1">
    <property type="entry name" value="CONSERVED INTEGRAL MEMBRANE ALANINE VALINE AND LEUCINE RICH PROTEIN-RELATED"/>
    <property type="match status" value="1"/>
</dbReference>
<evidence type="ECO:0000313" key="7">
    <source>
        <dbReference type="EMBL" id="GAA1989384.1"/>
    </source>
</evidence>
<evidence type="ECO:0000256" key="4">
    <source>
        <dbReference type="ARBA" id="ARBA00023136"/>
    </source>
</evidence>
<dbReference type="RefSeq" id="WP_344062806.1">
    <property type="nucleotide sequence ID" value="NZ_BAAAOH010000001.1"/>
</dbReference>
<protein>
    <recommendedName>
        <fullName evidence="9">Multidrug DMT transporter permease</fullName>
    </recommendedName>
</protein>
<dbReference type="SUPFAM" id="SSF103481">
    <property type="entry name" value="Multidrug resistance efflux transporter EmrE"/>
    <property type="match status" value="1"/>
</dbReference>
<dbReference type="Pfam" id="PF05653">
    <property type="entry name" value="Mg_trans_NIPA"/>
    <property type="match status" value="1"/>
</dbReference>
<comment type="caution">
    <text evidence="7">The sequence shown here is derived from an EMBL/GenBank/DDBJ whole genome shotgun (WGS) entry which is preliminary data.</text>
</comment>
<feature type="transmembrane region" description="Helical" evidence="6">
    <location>
        <begin position="236"/>
        <end position="255"/>
    </location>
</feature>
<dbReference type="EMBL" id="BAAAOH010000001">
    <property type="protein sequence ID" value="GAA1989384.1"/>
    <property type="molecule type" value="Genomic_DNA"/>
</dbReference>
<evidence type="ECO:0000256" key="2">
    <source>
        <dbReference type="ARBA" id="ARBA00022692"/>
    </source>
</evidence>
<feature type="transmembrane region" description="Helical" evidence="6">
    <location>
        <begin position="203"/>
        <end position="224"/>
    </location>
</feature>
<feature type="transmembrane region" description="Helical" evidence="6">
    <location>
        <begin position="293"/>
        <end position="313"/>
    </location>
</feature>
<keyword evidence="3 6" id="KW-1133">Transmembrane helix</keyword>
<comment type="subcellular location">
    <subcellularLocation>
        <location evidence="1">Membrane</location>
        <topology evidence="1">Multi-pass membrane protein</topology>
    </subcellularLocation>
</comment>
<feature type="transmembrane region" description="Helical" evidence="6">
    <location>
        <begin position="115"/>
        <end position="133"/>
    </location>
</feature>
<feature type="transmembrane region" description="Helical" evidence="6">
    <location>
        <begin position="145"/>
        <end position="165"/>
    </location>
</feature>
<feature type="transmembrane region" description="Helical" evidence="6">
    <location>
        <begin position="177"/>
        <end position="196"/>
    </location>
</feature>
<dbReference type="InterPro" id="IPR008521">
    <property type="entry name" value="Mg_trans_NIPA"/>
</dbReference>
<feature type="transmembrane region" description="Helical" evidence="6">
    <location>
        <begin position="37"/>
        <end position="57"/>
    </location>
</feature>
<evidence type="ECO:0000313" key="8">
    <source>
        <dbReference type="Proteomes" id="UP001500326"/>
    </source>
</evidence>
<evidence type="ECO:0008006" key="9">
    <source>
        <dbReference type="Google" id="ProtNLM"/>
    </source>
</evidence>
<sequence>MSLAIDIGGYGRNVVLTADGLEGVGDTLVGVFQNPGLLIGIPLALLGAVFMSFGAQYQHRGVTKVEKLSGSGAAGGLNGAQLKRLLTRPSWVVGTVMLGLAIVCQLAALSYAPLIVVQPLGAIALVITTLLNAQISGHRPTRRSLIAIAACVGGIFVFVTIAALYAIDSPVSDRQLIVILLLLLVVTLVFAGLWIWRRKRMGALFYITAAGVIYGFVATLAKVVITRIQFGDFEGLTFICLAALLIVAAVGAYFVQTAYSSGPPDLVIAGLTVIDPIVAILIGLIVLNETAGAPIWVYFAFAAVGAVAVWGVFQLARYHPQILSNSQEHAIQRGSSGGPDVAHPSTGSIRVTEAVSKVWPDPPVKDKGDGQDR</sequence>
<accession>A0ABN2SNY4</accession>
<feature type="transmembrane region" description="Helical" evidence="6">
    <location>
        <begin position="91"/>
        <end position="109"/>
    </location>
</feature>
<name>A0ABN2SNY4_9MICO</name>
<evidence type="ECO:0000256" key="3">
    <source>
        <dbReference type="ARBA" id="ARBA00022989"/>
    </source>
</evidence>
<feature type="transmembrane region" description="Helical" evidence="6">
    <location>
        <begin position="267"/>
        <end position="287"/>
    </location>
</feature>
<evidence type="ECO:0000256" key="6">
    <source>
        <dbReference type="SAM" id="Phobius"/>
    </source>
</evidence>